<evidence type="ECO:0000256" key="4">
    <source>
        <dbReference type="ARBA" id="ARBA00022741"/>
    </source>
</evidence>
<comment type="catalytic activity">
    <reaction evidence="7">
        <text>L-threonyl-[protein] + ATP = O-phospho-L-threonyl-[protein] + ADP + H(+)</text>
        <dbReference type="Rhea" id="RHEA:46608"/>
        <dbReference type="Rhea" id="RHEA-COMP:11060"/>
        <dbReference type="Rhea" id="RHEA-COMP:11605"/>
        <dbReference type="ChEBI" id="CHEBI:15378"/>
        <dbReference type="ChEBI" id="CHEBI:30013"/>
        <dbReference type="ChEBI" id="CHEBI:30616"/>
        <dbReference type="ChEBI" id="CHEBI:61977"/>
        <dbReference type="ChEBI" id="CHEBI:456216"/>
        <dbReference type="EC" id="2.7.11.1"/>
    </reaction>
</comment>
<feature type="domain" description="AGC-kinase C-terminal" evidence="10">
    <location>
        <begin position="105"/>
        <end position="171"/>
    </location>
</feature>
<evidence type="ECO:0000259" key="9">
    <source>
        <dbReference type="PROSITE" id="PS50011"/>
    </source>
</evidence>
<keyword evidence="5" id="KW-0418">Kinase</keyword>
<gene>
    <name evidence="11" type="ORF">SINC0208_LOCUS1163</name>
</gene>
<keyword evidence="6" id="KW-0067">ATP-binding</keyword>
<dbReference type="EMBL" id="HBIH01002748">
    <property type="protein sequence ID" value="CAE0320582.1"/>
    <property type="molecule type" value="Transcribed_RNA"/>
</dbReference>
<evidence type="ECO:0000259" key="10">
    <source>
        <dbReference type="PROSITE" id="PS51285"/>
    </source>
</evidence>
<evidence type="ECO:0000256" key="5">
    <source>
        <dbReference type="ARBA" id="ARBA00022777"/>
    </source>
</evidence>
<keyword evidence="3" id="KW-0808">Transferase</keyword>
<evidence type="ECO:0000256" key="3">
    <source>
        <dbReference type="ARBA" id="ARBA00022679"/>
    </source>
</evidence>
<dbReference type="SUPFAM" id="SSF56112">
    <property type="entry name" value="Protein kinase-like (PK-like)"/>
    <property type="match status" value="1"/>
</dbReference>
<evidence type="ECO:0000256" key="2">
    <source>
        <dbReference type="ARBA" id="ARBA00022527"/>
    </source>
</evidence>
<name>A0A7S3IDF4_9SPIT</name>
<sequence>MQSGTPGYMAPEVMLQRNHSYNADFFALGVIATECMTGKRPYKGKSKDKIRDAILASQAEVKIERGDPWDDYPQEAADFINACIQKNPRERIQNFEEIKSHPYFNGFDWEGLLNKTIEPIYIPSADLIHNIDRKNVDDFDYEDAELLKEHIRELNTKEGQEIFARFNYNLD</sequence>
<dbReference type="EC" id="2.7.11.1" evidence="1"/>
<protein>
    <recommendedName>
        <fullName evidence="1">non-specific serine/threonine protein kinase</fullName>
        <ecNumber evidence="1">2.7.11.1</ecNumber>
    </recommendedName>
</protein>
<dbReference type="InterPro" id="IPR000961">
    <property type="entry name" value="AGC-kinase_C"/>
</dbReference>
<dbReference type="AlphaFoldDB" id="A0A7S3IDF4"/>
<organism evidence="11">
    <name type="scientific">Strombidium inclinatum</name>
    <dbReference type="NCBI Taxonomy" id="197538"/>
    <lineage>
        <taxon>Eukaryota</taxon>
        <taxon>Sar</taxon>
        <taxon>Alveolata</taxon>
        <taxon>Ciliophora</taxon>
        <taxon>Intramacronucleata</taxon>
        <taxon>Spirotrichea</taxon>
        <taxon>Oligotrichia</taxon>
        <taxon>Strombidiidae</taxon>
        <taxon>Strombidium</taxon>
    </lineage>
</organism>
<evidence type="ECO:0000256" key="7">
    <source>
        <dbReference type="ARBA" id="ARBA00047899"/>
    </source>
</evidence>
<evidence type="ECO:0000256" key="8">
    <source>
        <dbReference type="ARBA" id="ARBA00048679"/>
    </source>
</evidence>
<dbReference type="Gene3D" id="3.30.200.20">
    <property type="entry name" value="Phosphorylase Kinase, domain 1"/>
    <property type="match status" value="1"/>
</dbReference>
<dbReference type="Gene3D" id="1.10.510.10">
    <property type="entry name" value="Transferase(Phosphotransferase) domain 1"/>
    <property type="match status" value="1"/>
</dbReference>
<dbReference type="PROSITE" id="PS50011">
    <property type="entry name" value="PROTEIN_KINASE_DOM"/>
    <property type="match status" value="1"/>
</dbReference>
<reference evidence="11" key="1">
    <citation type="submission" date="2021-01" db="EMBL/GenBank/DDBJ databases">
        <authorList>
            <person name="Corre E."/>
            <person name="Pelletier E."/>
            <person name="Niang G."/>
            <person name="Scheremetjew M."/>
            <person name="Finn R."/>
            <person name="Kale V."/>
            <person name="Holt S."/>
            <person name="Cochrane G."/>
            <person name="Meng A."/>
            <person name="Brown T."/>
            <person name="Cohen L."/>
        </authorList>
    </citation>
    <scope>NUCLEOTIDE SEQUENCE</scope>
    <source>
        <strain evidence="11">S3</strain>
    </source>
</reference>
<dbReference type="PROSITE" id="PS51285">
    <property type="entry name" value="AGC_KINASE_CTER"/>
    <property type="match status" value="1"/>
</dbReference>
<keyword evidence="4" id="KW-0547">Nucleotide-binding</keyword>
<comment type="catalytic activity">
    <reaction evidence="8">
        <text>L-seryl-[protein] + ATP = O-phospho-L-seryl-[protein] + ADP + H(+)</text>
        <dbReference type="Rhea" id="RHEA:17989"/>
        <dbReference type="Rhea" id="RHEA-COMP:9863"/>
        <dbReference type="Rhea" id="RHEA-COMP:11604"/>
        <dbReference type="ChEBI" id="CHEBI:15378"/>
        <dbReference type="ChEBI" id="CHEBI:29999"/>
        <dbReference type="ChEBI" id="CHEBI:30616"/>
        <dbReference type="ChEBI" id="CHEBI:83421"/>
        <dbReference type="ChEBI" id="CHEBI:456216"/>
        <dbReference type="EC" id="2.7.11.1"/>
    </reaction>
</comment>
<evidence type="ECO:0000313" key="11">
    <source>
        <dbReference type="EMBL" id="CAE0320582.1"/>
    </source>
</evidence>
<evidence type="ECO:0000256" key="6">
    <source>
        <dbReference type="ARBA" id="ARBA00022840"/>
    </source>
</evidence>
<dbReference type="Pfam" id="PF00069">
    <property type="entry name" value="Pkinase"/>
    <property type="match status" value="1"/>
</dbReference>
<proteinExistence type="predicted"/>
<dbReference type="InterPro" id="IPR050236">
    <property type="entry name" value="Ser_Thr_kinase_AGC"/>
</dbReference>
<keyword evidence="2" id="KW-0723">Serine/threonine-protein kinase</keyword>
<dbReference type="PANTHER" id="PTHR24356:SF374">
    <property type="entry name" value="PROTEIN KINASE DOMAIN-CONTAINING PROTEIN"/>
    <property type="match status" value="1"/>
</dbReference>
<dbReference type="GO" id="GO:0004674">
    <property type="term" value="F:protein serine/threonine kinase activity"/>
    <property type="evidence" value="ECO:0007669"/>
    <property type="project" value="UniProtKB-KW"/>
</dbReference>
<accession>A0A7S3IDF4</accession>
<dbReference type="PANTHER" id="PTHR24356">
    <property type="entry name" value="SERINE/THREONINE-PROTEIN KINASE"/>
    <property type="match status" value="1"/>
</dbReference>
<evidence type="ECO:0000256" key="1">
    <source>
        <dbReference type="ARBA" id="ARBA00012513"/>
    </source>
</evidence>
<dbReference type="InterPro" id="IPR011009">
    <property type="entry name" value="Kinase-like_dom_sf"/>
</dbReference>
<feature type="domain" description="Protein kinase" evidence="9">
    <location>
        <begin position="1"/>
        <end position="104"/>
    </location>
</feature>
<dbReference type="GO" id="GO:0005524">
    <property type="term" value="F:ATP binding"/>
    <property type="evidence" value="ECO:0007669"/>
    <property type="project" value="UniProtKB-KW"/>
</dbReference>
<dbReference type="GO" id="GO:0035556">
    <property type="term" value="P:intracellular signal transduction"/>
    <property type="evidence" value="ECO:0007669"/>
    <property type="project" value="TreeGrafter"/>
</dbReference>
<dbReference type="InterPro" id="IPR000719">
    <property type="entry name" value="Prot_kinase_dom"/>
</dbReference>